<keyword evidence="6" id="KW-0813">Transport</keyword>
<evidence type="ECO:0000256" key="15">
    <source>
        <dbReference type="SAM" id="MobiDB-lite"/>
    </source>
</evidence>
<keyword evidence="7" id="KW-0679">Respiratory chain</keyword>
<dbReference type="PANTHER" id="PTHR12485:SF1">
    <property type="entry name" value="NADH DEHYDROGENASE [UBIQUINONE] 1 ALPHA SUBCOMPLEX SUBUNIT 7"/>
    <property type="match status" value="1"/>
</dbReference>
<comment type="subunit">
    <text evidence="4">Complex I is composed of 45 different subunits.</text>
</comment>
<evidence type="ECO:0000256" key="14">
    <source>
        <dbReference type="ARBA" id="ARBA00033401"/>
    </source>
</evidence>
<evidence type="ECO:0000256" key="10">
    <source>
        <dbReference type="ARBA" id="ARBA00022990"/>
    </source>
</evidence>
<dbReference type="InterPro" id="IPR009947">
    <property type="entry name" value="NDUA7"/>
</dbReference>
<dbReference type="GO" id="GO:0006120">
    <property type="term" value="P:mitochondrial electron transport, NADH to ubiquinone"/>
    <property type="evidence" value="ECO:0007669"/>
    <property type="project" value="TreeGrafter"/>
</dbReference>
<dbReference type="AlphaFoldDB" id="A0A7R8UFR2"/>
<evidence type="ECO:0000256" key="3">
    <source>
        <dbReference type="ARBA" id="ARBA00005482"/>
    </source>
</evidence>
<keyword evidence="10" id="KW-0007">Acetylation</keyword>
<evidence type="ECO:0000256" key="9">
    <source>
        <dbReference type="ARBA" id="ARBA00022982"/>
    </source>
</evidence>
<keyword evidence="17" id="KW-1185">Reference proteome</keyword>
<evidence type="ECO:0000256" key="8">
    <source>
        <dbReference type="ARBA" id="ARBA00022792"/>
    </source>
</evidence>
<accession>A0A7R8UFR2</accession>
<dbReference type="Proteomes" id="UP000594454">
    <property type="component" value="Chromosome 1"/>
</dbReference>
<organism evidence="16 17">
    <name type="scientific">Hermetia illucens</name>
    <name type="common">Black soldier fly</name>
    <dbReference type="NCBI Taxonomy" id="343691"/>
    <lineage>
        <taxon>Eukaryota</taxon>
        <taxon>Metazoa</taxon>
        <taxon>Ecdysozoa</taxon>
        <taxon>Arthropoda</taxon>
        <taxon>Hexapoda</taxon>
        <taxon>Insecta</taxon>
        <taxon>Pterygota</taxon>
        <taxon>Neoptera</taxon>
        <taxon>Endopterygota</taxon>
        <taxon>Diptera</taxon>
        <taxon>Brachycera</taxon>
        <taxon>Stratiomyomorpha</taxon>
        <taxon>Stratiomyidae</taxon>
        <taxon>Hermetiinae</taxon>
        <taxon>Hermetia</taxon>
    </lineage>
</organism>
<keyword evidence="9" id="KW-0249">Electron transport</keyword>
<dbReference type="PANTHER" id="PTHR12485">
    <property type="entry name" value="NADH-UBIQUINONE OXIDOREDUCTASE SUBUNIT B"/>
    <property type="match status" value="1"/>
</dbReference>
<gene>
    <name evidence="16" type="ORF">HERILL_LOCUS3215</name>
</gene>
<comment type="similarity">
    <text evidence="3">Belongs to the complex I NDUFA7 subunit family.</text>
</comment>
<keyword evidence="11" id="KW-0496">Mitochondrion</keyword>
<evidence type="ECO:0000256" key="5">
    <source>
        <dbReference type="ARBA" id="ARBA00016383"/>
    </source>
</evidence>
<proteinExistence type="inferred from homology"/>
<reference evidence="16 17" key="1">
    <citation type="submission" date="2020-11" db="EMBL/GenBank/DDBJ databases">
        <authorList>
            <person name="Wallbank WR R."/>
            <person name="Pardo Diaz C."/>
            <person name="Kozak K."/>
            <person name="Martin S."/>
            <person name="Jiggins C."/>
            <person name="Moest M."/>
            <person name="Warren A I."/>
            <person name="Generalovic N T."/>
            <person name="Byers J.R.P. K."/>
            <person name="Montejo-Kovacevich G."/>
            <person name="Yen C E."/>
        </authorList>
    </citation>
    <scope>NUCLEOTIDE SEQUENCE [LARGE SCALE GENOMIC DNA]</scope>
</reference>
<comment type="subcellular location">
    <subcellularLocation>
        <location evidence="2">Mitochondrion inner membrane</location>
        <topology evidence="2">Peripheral membrane protein</topology>
        <orientation evidence="2">Matrix side</orientation>
    </subcellularLocation>
</comment>
<evidence type="ECO:0000313" key="17">
    <source>
        <dbReference type="Proteomes" id="UP000594454"/>
    </source>
</evidence>
<comment type="function">
    <text evidence="1">Accessory subunit of the mitochondrial membrane respiratory chain NADH dehydrogenase (Complex I), that is believed not to be involved in catalysis. Complex I functions in the transfer of electrons from NADH to the respiratory chain. The immediate electron acceptor for the enzyme is believed to be ubiquinone.</text>
</comment>
<evidence type="ECO:0000256" key="13">
    <source>
        <dbReference type="ARBA" id="ARBA00030360"/>
    </source>
</evidence>
<evidence type="ECO:0000256" key="12">
    <source>
        <dbReference type="ARBA" id="ARBA00023136"/>
    </source>
</evidence>
<dbReference type="EMBL" id="LR899009">
    <property type="protein sequence ID" value="CAD7080038.1"/>
    <property type="molecule type" value="Genomic_DNA"/>
</dbReference>
<evidence type="ECO:0000256" key="2">
    <source>
        <dbReference type="ARBA" id="ARBA00004443"/>
    </source>
</evidence>
<protein>
    <recommendedName>
        <fullName evidence="5">NADH dehydrogenase [ubiquinone] 1 alpha subcomplex subunit 7</fullName>
    </recommendedName>
    <alternativeName>
        <fullName evidence="14">Complex I-B14.5a</fullName>
    </alternativeName>
    <alternativeName>
        <fullName evidence="13">NADH-ubiquinone oxidoreductase subunit B14.5a</fullName>
    </alternativeName>
</protein>
<name>A0A7R8UFR2_HERIL</name>
<sequence length="126" mass="14238">MPHRDISPFLQRFRNFLAGRELIKRHRFEDTVSPRTQPDPNLPGGLASTKLSNNHYYKRDPRSEVAPTTEIPLPGSQQMDSGEQPQEKQQLDGSVERSACQIEGKANGSDGARAKLPLPGRIYRWD</sequence>
<dbReference type="InParanoid" id="A0A7R8UFR2"/>
<dbReference type="OrthoDB" id="10063829at2759"/>
<evidence type="ECO:0000256" key="4">
    <source>
        <dbReference type="ARBA" id="ARBA00011533"/>
    </source>
</evidence>
<feature type="region of interest" description="Disordered" evidence="15">
    <location>
        <begin position="25"/>
        <end position="126"/>
    </location>
</feature>
<evidence type="ECO:0000256" key="7">
    <source>
        <dbReference type="ARBA" id="ARBA00022660"/>
    </source>
</evidence>
<feature type="compositionally biased region" description="Polar residues" evidence="15">
    <location>
        <begin position="75"/>
        <end position="84"/>
    </location>
</feature>
<keyword evidence="8" id="KW-0999">Mitochondrion inner membrane</keyword>
<evidence type="ECO:0000313" key="16">
    <source>
        <dbReference type="EMBL" id="CAD7080038.1"/>
    </source>
</evidence>
<keyword evidence="12" id="KW-0472">Membrane</keyword>
<dbReference type="GO" id="GO:0005743">
    <property type="term" value="C:mitochondrial inner membrane"/>
    <property type="evidence" value="ECO:0007669"/>
    <property type="project" value="UniProtKB-SubCell"/>
</dbReference>
<dbReference type="Pfam" id="PF07347">
    <property type="entry name" value="CI-B14_5a"/>
    <property type="match status" value="1"/>
</dbReference>
<evidence type="ECO:0000256" key="1">
    <source>
        <dbReference type="ARBA" id="ARBA00003195"/>
    </source>
</evidence>
<evidence type="ECO:0000256" key="6">
    <source>
        <dbReference type="ARBA" id="ARBA00022448"/>
    </source>
</evidence>
<evidence type="ECO:0000256" key="11">
    <source>
        <dbReference type="ARBA" id="ARBA00023128"/>
    </source>
</evidence>